<evidence type="ECO:0000313" key="8">
    <source>
        <dbReference type="EMBL" id="SEI48958.1"/>
    </source>
</evidence>
<dbReference type="Gene3D" id="2.130.10.10">
    <property type="entry name" value="YVTN repeat-like/Quinoprotein amine dehydrogenase"/>
    <property type="match status" value="1"/>
</dbReference>
<dbReference type="AlphaFoldDB" id="A0A1H6QYU1"/>
<dbReference type="GO" id="GO:0009289">
    <property type="term" value="C:pilus"/>
    <property type="evidence" value="ECO:0007669"/>
    <property type="project" value="UniProtKB-SubCell"/>
</dbReference>
<accession>A0A1H6QYU1</accession>
<dbReference type="SUPFAM" id="SSF50998">
    <property type="entry name" value="Quinoprotein alcohol dehydrogenase-like"/>
    <property type="match status" value="1"/>
</dbReference>
<evidence type="ECO:0000256" key="4">
    <source>
        <dbReference type="ARBA" id="ARBA00022723"/>
    </source>
</evidence>
<keyword evidence="4" id="KW-0479">Metal-binding</keyword>
<dbReference type="InterPro" id="IPR008707">
    <property type="entry name" value="B-propeller_PilY1"/>
</dbReference>
<proteinExistence type="inferred from homology"/>
<dbReference type="Proteomes" id="UP000199250">
    <property type="component" value="Unassembled WGS sequence"/>
</dbReference>
<organism evidence="8 9">
    <name type="scientific">Azotobacter beijerinckii</name>
    <dbReference type="NCBI Taxonomy" id="170623"/>
    <lineage>
        <taxon>Bacteria</taxon>
        <taxon>Pseudomonadati</taxon>
        <taxon>Pseudomonadota</taxon>
        <taxon>Gammaproteobacteria</taxon>
        <taxon>Pseudomonadales</taxon>
        <taxon>Pseudomonadaceae</taxon>
        <taxon>Azotobacter</taxon>
    </lineage>
</organism>
<evidence type="ECO:0000256" key="1">
    <source>
        <dbReference type="ARBA" id="ARBA00004561"/>
    </source>
</evidence>
<evidence type="ECO:0000313" key="9">
    <source>
        <dbReference type="Proteomes" id="UP000199250"/>
    </source>
</evidence>
<keyword evidence="5" id="KW-0106">Calcium</keyword>
<comment type="subcellular location">
    <subcellularLocation>
        <location evidence="1">Fimbrium</location>
    </subcellularLocation>
</comment>
<evidence type="ECO:0000256" key="3">
    <source>
        <dbReference type="ARBA" id="ARBA00022558"/>
    </source>
</evidence>
<feature type="domain" description="PilY1 beta-propeller" evidence="7">
    <location>
        <begin position="284"/>
        <end position="522"/>
    </location>
</feature>
<keyword evidence="3" id="KW-1029">Fimbrium biogenesis</keyword>
<dbReference type="GO" id="GO:0046872">
    <property type="term" value="F:metal ion binding"/>
    <property type="evidence" value="ECO:0007669"/>
    <property type="project" value="UniProtKB-KW"/>
</dbReference>
<sequence length="764" mass="83020">MHDYGVSVSYVDSAGVTQQQRVSVVTYTIDVFNKQQNAEQTGLMLSAATVGGGRYFAARNKNAIITAINSALSDILSVSSTFAAVTLPLSATNRAQQENQVFIGMFRPDQEAQPRWFGNLKRYQISLFNGQPELADANREQAINLASGFANECTASFWTEDSDDYWSELGITPPPRSQCRDESNTNSVWSDLPDGPFVEKGGVAQVTRNSNLDKRNIMTVGSTGLSQLTAIAGDSANKWLSYLYGKNVGLEEKAPESGGRPSIHGDVIHSRPLTINYGADTGVYVYYGANDGLFRAIKSESGEEQWSLLAPEHIAKIKRLYDDQPLVAFPNQELTATPTPQPKDYFFDGSIGQIVLYDETNEVDLAYIYPSMRRGGRMIYGLNVTDPTKPELLWRFGCPSLTTDQGCPTGYEGIGQTWSTPLGGYVSGYVLSDVKQPIVMFGGGYDTCLDNDKAAFPCSASAKGKGVYVLDAKDGTVLLGPDKLPTDAPVVAELASVDMDFDGSIDFAYAADAAGSLYRINFSTLNENGSLTPLGQDHWSITKIAKTNTQDSTRRFLNQPTVAVFQNSVYVALGSGNRERPLESNYPYVADVQDRFYVYVDRPGESQKAVDLDGSQLANVTEAAIGSGTSCEVTGQRGWYMDLKEQGEQVVNPAAIAGGQVLFNSYRPGGNAPRLCSRPLGIATAYKMSLFNPSPCDRERSTEIVGGGMPIPPIIATVPVTGESGTEEKVVTVCIGCEGLKVNEIKPNTDQTRRRVYWNSDIDR</sequence>
<evidence type="ECO:0000256" key="6">
    <source>
        <dbReference type="ARBA" id="ARBA00023263"/>
    </source>
</evidence>
<gene>
    <name evidence="8" type="ORF">SAMN04244572_00539</name>
</gene>
<comment type="similarity">
    <text evidence="2">Belongs to the PilY1 family.</text>
</comment>
<evidence type="ECO:0000256" key="2">
    <source>
        <dbReference type="ARBA" id="ARBA00008387"/>
    </source>
</evidence>
<dbReference type="EMBL" id="FNYQ01000005">
    <property type="protein sequence ID" value="SEI48958.1"/>
    <property type="molecule type" value="Genomic_DNA"/>
</dbReference>
<evidence type="ECO:0000256" key="5">
    <source>
        <dbReference type="ARBA" id="ARBA00022837"/>
    </source>
</evidence>
<keyword evidence="6" id="KW-0281">Fimbrium</keyword>
<evidence type="ECO:0000259" key="7">
    <source>
        <dbReference type="Pfam" id="PF05567"/>
    </source>
</evidence>
<dbReference type="InterPro" id="IPR015943">
    <property type="entry name" value="WD40/YVTN_repeat-like_dom_sf"/>
</dbReference>
<protein>
    <submittedName>
        <fullName evidence="8">Type IV pilus assembly protein PilY1</fullName>
    </submittedName>
</protein>
<reference evidence="8 9" key="1">
    <citation type="submission" date="2016-10" db="EMBL/GenBank/DDBJ databases">
        <authorList>
            <person name="de Groot N.N."/>
        </authorList>
    </citation>
    <scope>NUCLEOTIDE SEQUENCE [LARGE SCALE GENOMIC DNA]</scope>
    <source>
        <strain evidence="8 9">DSM 373</strain>
    </source>
</reference>
<name>A0A1H6QYU1_9GAMM</name>
<dbReference type="Pfam" id="PF05567">
    <property type="entry name" value="T4P_PilY1"/>
    <property type="match status" value="1"/>
</dbReference>
<dbReference type="InterPro" id="IPR011047">
    <property type="entry name" value="Quinoprotein_ADH-like_sf"/>
</dbReference>